<dbReference type="AlphaFoldDB" id="A0A9W3ARK0"/>
<evidence type="ECO:0000256" key="2">
    <source>
        <dbReference type="ARBA" id="ARBA00031845"/>
    </source>
</evidence>
<dbReference type="GO" id="GO:0007060">
    <property type="term" value="P:male meiosis chromosome segregation"/>
    <property type="evidence" value="ECO:0007669"/>
    <property type="project" value="TreeGrafter"/>
</dbReference>
<name>A0A9W3ARK0_BIOGL</name>
<dbReference type="Pfam" id="PF08631">
    <property type="entry name" value="SPO22"/>
    <property type="match status" value="1"/>
</dbReference>
<evidence type="ECO:0000313" key="3">
    <source>
        <dbReference type="Proteomes" id="UP001165740"/>
    </source>
</evidence>
<dbReference type="PANTHER" id="PTHR47083:SF1">
    <property type="entry name" value="TESTIS-EXPRESSED PROTEIN 11"/>
    <property type="match status" value="1"/>
</dbReference>
<dbReference type="Gene3D" id="1.25.40.10">
    <property type="entry name" value="Tetratricopeptide repeat domain"/>
    <property type="match status" value="1"/>
</dbReference>
<dbReference type="Proteomes" id="UP001165740">
    <property type="component" value="Chromosome 6"/>
</dbReference>
<keyword evidence="1" id="KW-0469">Meiosis</keyword>
<protein>
    <recommendedName>
        <fullName evidence="2">Protein ZIP4 homolog</fullName>
    </recommendedName>
</protein>
<dbReference type="GO" id="GO:0007131">
    <property type="term" value="P:reciprocal meiotic recombination"/>
    <property type="evidence" value="ECO:0007669"/>
    <property type="project" value="TreeGrafter"/>
</dbReference>
<gene>
    <name evidence="4" type="primary">LOC106064576</name>
</gene>
<dbReference type="GO" id="GO:0000801">
    <property type="term" value="C:central element"/>
    <property type="evidence" value="ECO:0007669"/>
    <property type="project" value="TreeGrafter"/>
</dbReference>
<dbReference type="RefSeq" id="XP_055889843.1">
    <property type="nucleotide sequence ID" value="XM_056033868.1"/>
</dbReference>
<dbReference type="InterPro" id="IPR011990">
    <property type="entry name" value="TPR-like_helical_dom_sf"/>
</dbReference>
<reference evidence="4" key="1">
    <citation type="submission" date="2025-08" db="UniProtKB">
        <authorList>
            <consortium name="RefSeq"/>
        </authorList>
    </citation>
    <scope>IDENTIFICATION</scope>
</reference>
<dbReference type="GO" id="GO:0007130">
    <property type="term" value="P:synaptonemal complex assembly"/>
    <property type="evidence" value="ECO:0007669"/>
    <property type="project" value="TreeGrafter"/>
</dbReference>
<sequence length="919" mass="104595">MKMEIPDSNQKNVFQLKGINLILKELSQDGSELLTNWEALINNALSLANSLFHILFLSLAEKAELEELATQLWNKVVILKSKKCLSALSLTKARHVAFQVVTHLYESNNDEMTIKKHVIMALKTARAWIDCKEWENAEKVLYIFHQAIQKLQHISKEKKAFNLTTEAFKKEKYEIDTDIFQGLCLSAELKFAQSQLNEAKLMVAKAKEFMQGTFPNKAGFLSLLCHNFGVDSFKDKQFGEGVFWLKESYQLGKDADDVSTSTQASTLRLLANCYMEEKNTDWIENAFNAIHLANKIDPHPAGIYLKLQLNVLDEEPNLNLILASLQEMLHHKDSSIDLVLNALHLLKKHQISSVAFQLRLEILKKFEFHPDYGLLLVTMLDSFLTESDGEFAKTFSQECIIAHNTIGRLDGATLKRFHILFWSKAAEMFENENYSGSITWYNYSLSLYSSLSPSEPNLGKLHRNLATCYLLVGETAKASTAIELSEKCEPNNAHAQYISFKVALATNDWEKAIKSLNQLVNCSPKDDDTNNIICLAAHSALEQEKSELAIPALECLINHSKDSKHILIAIRCLLRLLITEIEENERLSVNNAISKVRTAYNKILVIKANNELSSAELEDEALWFMKIAWNLAIKYRDDVYAVKELFNLCYQLLTLCSLNIGNYIQSNHCLLMSCAACLQIVKNEQDKSLVQDVLEEVLKNIEQYRQGEQRIEKYIWAQVSPNFILGVQTKSSQEEKLLHLYKFQALLKLNDARAETVIDSALLLPNSDPKLFHTFAAAALDPTVNNAKLGAKALKISIRLHLEASTPDYVKCSADLRNLIELVMNRNEEEEALIYLEEAVGVIDKAKGLYPEIEIVWLMTRSWNYGLLQYNCCKYPEAEKWCCKSIKFLKYLSSAKENYEEQMITLYQDLLARATSGEE</sequence>
<dbReference type="GeneID" id="106064576"/>
<dbReference type="PANTHER" id="PTHR47083">
    <property type="entry name" value="TESTIS-EXPRESSED PROTEIN 11"/>
    <property type="match status" value="1"/>
</dbReference>
<accession>A0A9W3ARK0</accession>
<dbReference type="OMA" id="NYETQMN"/>
<organism evidence="3 4">
    <name type="scientific">Biomphalaria glabrata</name>
    <name type="common">Bloodfluke planorb</name>
    <name type="synonym">Freshwater snail</name>
    <dbReference type="NCBI Taxonomy" id="6526"/>
    <lineage>
        <taxon>Eukaryota</taxon>
        <taxon>Metazoa</taxon>
        <taxon>Spiralia</taxon>
        <taxon>Lophotrochozoa</taxon>
        <taxon>Mollusca</taxon>
        <taxon>Gastropoda</taxon>
        <taxon>Heterobranchia</taxon>
        <taxon>Euthyneura</taxon>
        <taxon>Panpulmonata</taxon>
        <taxon>Hygrophila</taxon>
        <taxon>Lymnaeoidea</taxon>
        <taxon>Planorbidae</taxon>
        <taxon>Biomphalaria</taxon>
    </lineage>
</organism>
<dbReference type="SUPFAM" id="SSF48452">
    <property type="entry name" value="TPR-like"/>
    <property type="match status" value="1"/>
</dbReference>
<proteinExistence type="predicted"/>
<evidence type="ECO:0000256" key="1">
    <source>
        <dbReference type="ARBA" id="ARBA00023254"/>
    </source>
</evidence>
<dbReference type="InterPro" id="IPR013940">
    <property type="entry name" value="Spo22/ZIP4/TEX11"/>
</dbReference>
<dbReference type="InterPro" id="IPR042861">
    <property type="entry name" value="TEX11"/>
</dbReference>
<evidence type="ECO:0000313" key="4">
    <source>
        <dbReference type="RefSeq" id="XP_055889843.1"/>
    </source>
</evidence>
<dbReference type="OrthoDB" id="65716at2759"/>
<keyword evidence="3" id="KW-1185">Reference proteome</keyword>